<gene>
    <name evidence="2" type="ORF">ODALV1_LOCUS26532</name>
</gene>
<feature type="transmembrane region" description="Helical" evidence="1">
    <location>
        <begin position="148"/>
        <end position="169"/>
    </location>
</feature>
<sequence length="330" mass="36997">MYSCPTSDGACALILIGIWVELGCGLVATTWTAFFNDKAVNAWAYVIFGTHFLFIAGIFHFTGKEIYYRLQKHEPKKTGTANWVLVLCTFMTACLFPIIYGYNSKILGEPVRGSNIVEDALLVFSCTLVLLTLFYISSLHHSHSVLEFHLTILSIWLQLGCVLVLTTWTSFFNLKEVNVKAYIIFGVDVAFSLGLYCYTGQEICTRCKGKASNLKAIKRVCGLCTLGTMGLMCGVYYYNTLVLGQHILQLHKIFWSSTVVYIFAILLFCLVLRKNPMPTKNSNSTAQTEEEKIDEFGYDGDDNDSQVIVDVHDSEAVMEKATKLKNVDHV</sequence>
<feature type="transmembrane region" description="Helical" evidence="1">
    <location>
        <begin position="220"/>
        <end position="238"/>
    </location>
</feature>
<keyword evidence="1" id="KW-0812">Transmembrane</keyword>
<feature type="transmembrane region" description="Helical" evidence="1">
    <location>
        <begin position="120"/>
        <end position="136"/>
    </location>
</feature>
<organism evidence="2 3">
    <name type="scientific">Orchesella dallaii</name>
    <dbReference type="NCBI Taxonomy" id="48710"/>
    <lineage>
        <taxon>Eukaryota</taxon>
        <taxon>Metazoa</taxon>
        <taxon>Ecdysozoa</taxon>
        <taxon>Arthropoda</taxon>
        <taxon>Hexapoda</taxon>
        <taxon>Collembola</taxon>
        <taxon>Entomobryomorpha</taxon>
        <taxon>Entomobryoidea</taxon>
        <taxon>Orchesellidae</taxon>
        <taxon>Orchesellinae</taxon>
        <taxon>Orchesella</taxon>
    </lineage>
</organism>
<evidence type="ECO:0000313" key="3">
    <source>
        <dbReference type="Proteomes" id="UP001642540"/>
    </source>
</evidence>
<feature type="transmembrane region" description="Helical" evidence="1">
    <location>
        <begin position="181"/>
        <end position="199"/>
    </location>
</feature>
<keyword evidence="1" id="KW-1133">Transmembrane helix</keyword>
<evidence type="ECO:0000313" key="2">
    <source>
        <dbReference type="EMBL" id="CAL8136622.1"/>
    </source>
</evidence>
<accession>A0ABP1RV62</accession>
<evidence type="ECO:0000256" key="1">
    <source>
        <dbReference type="SAM" id="Phobius"/>
    </source>
</evidence>
<feature type="transmembrane region" description="Helical" evidence="1">
    <location>
        <begin position="12"/>
        <end position="34"/>
    </location>
</feature>
<protein>
    <submittedName>
        <fullName evidence="2">Uncharacterized protein</fullName>
    </submittedName>
</protein>
<name>A0ABP1RV62_9HEXA</name>
<reference evidence="2 3" key="1">
    <citation type="submission" date="2024-08" db="EMBL/GenBank/DDBJ databases">
        <authorList>
            <person name="Cucini C."/>
            <person name="Frati F."/>
        </authorList>
    </citation>
    <scope>NUCLEOTIDE SEQUENCE [LARGE SCALE GENOMIC DNA]</scope>
</reference>
<proteinExistence type="predicted"/>
<keyword evidence="3" id="KW-1185">Reference proteome</keyword>
<comment type="caution">
    <text evidence="2">The sequence shown here is derived from an EMBL/GenBank/DDBJ whole genome shotgun (WGS) entry which is preliminary data.</text>
</comment>
<dbReference type="EMBL" id="CAXLJM020000111">
    <property type="protein sequence ID" value="CAL8136622.1"/>
    <property type="molecule type" value="Genomic_DNA"/>
</dbReference>
<keyword evidence="1" id="KW-0472">Membrane</keyword>
<feature type="transmembrane region" description="Helical" evidence="1">
    <location>
        <begin position="81"/>
        <end position="100"/>
    </location>
</feature>
<dbReference type="Proteomes" id="UP001642540">
    <property type="component" value="Unassembled WGS sequence"/>
</dbReference>
<feature type="transmembrane region" description="Helical" evidence="1">
    <location>
        <begin position="253"/>
        <end position="272"/>
    </location>
</feature>
<feature type="transmembrane region" description="Helical" evidence="1">
    <location>
        <begin position="40"/>
        <end position="61"/>
    </location>
</feature>